<dbReference type="Proteomes" id="UP000441711">
    <property type="component" value="Unassembled WGS sequence"/>
</dbReference>
<evidence type="ECO:0000313" key="17">
    <source>
        <dbReference type="EMBL" id="RHE22626.1"/>
    </source>
</evidence>
<evidence type="ECO:0000313" key="5">
    <source>
        <dbReference type="EMBL" id="KAB4170564.1"/>
    </source>
</evidence>
<dbReference type="EMBL" id="QSJZ01000010">
    <property type="protein sequence ID" value="RHE22626.1"/>
    <property type="molecule type" value="Genomic_DNA"/>
</dbReference>
<dbReference type="EMBL" id="QRVP01000002">
    <property type="protein sequence ID" value="RGS57129.1"/>
    <property type="molecule type" value="Genomic_DNA"/>
</dbReference>
<evidence type="ECO:0000313" key="9">
    <source>
        <dbReference type="EMBL" id="KAB4243005.1"/>
    </source>
</evidence>
<gene>
    <name evidence="11" type="ORF">BHV79_14585</name>
    <name evidence="1" type="ORF">Bun01g_21540</name>
    <name evidence="18" type="ORF">DW216_15785</name>
    <name evidence="17" type="ORF">DW758_12955</name>
    <name evidence="16" type="ORF">DW873_11340</name>
    <name evidence="15" type="ORF">DWX87_03655</name>
    <name evidence="14" type="ORF">DXC80_00220</name>
    <name evidence="13" type="ORF">DXC91_08580</name>
    <name evidence="12" type="ORF">DXD40_00600</name>
    <name evidence="9" type="ORF">GAP41_10450</name>
    <name evidence="8" type="ORF">GAP47_09775</name>
    <name evidence="10" type="ORF">GAP48_11355</name>
    <name evidence="7" type="ORF">GAP55_05755</name>
    <name evidence="6" type="ORF">GAQ34_07005</name>
    <name evidence="5" type="ORF">GAQ59_10020</name>
    <name evidence="2" type="ORF">GAQ70_07080</name>
    <name evidence="3" type="ORF">GAQ72_06115</name>
    <name evidence="4" type="ORF">GAQ75_11460</name>
</gene>
<proteinExistence type="predicted"/>
<dbReference type="Proteomes" id="UP000186549">
    <property type="component" value="Unassembled WGS sequence"/>
</dbReference>
<dbReference type="EMBL" id="WCTL01000007">
    <property type="protein sequence ID" value="KAB4237023.1"/>
    <property type="molecule type" value="Genomic_DNA"/>
</dbReference>
<reference evidence="20 21" key="2">
    <citation type="submission" date="2018-08" db="EMBL/GenBank/DDBJ databases">
        <title>A genome reference for cultivated species of the human gut microbiota.</title>
        <authorList>
            <person name="Zou Y."/>
            <person name="Xue W."/>
            <person name="Luo G."/>
        </authorList>
    </citation>
    <scope>NUCLEOTIDE SEQUENCE [LARGE SCALE GENOMIC DNA]</scope>
    <source>
        <strain evidence="15 25">AF21-53</strain>
        <strain evidence="18 24">AM18-14LB</strain>
        <strain evidence="17 23">AM29-12AC</strain>
        <strain evidence="16 26">AM39-1</strain>
        <strain evidence="14 20">TF08-13</strain>
        <strain evidence="13 22">TF09-22</strain>
        <strain evidence="12 21">TM04-30</strain>
    </source>
</reference>
<dbReference type="KEGG" id="bun:Bun01g_21540"/>
<dbReference type="Proteomes" id="UP000487989">
    <property type="component" value="Unassembled WGS sequence"/>
</dbReference>
<evidence type="ECO:0000313" key="34">
    <source>
        <dbReference type="Proteomes" id="UP000462376"/>
    </source>
</evidence>
<evidence type="ECO:0000313" key="29">
    <source>
        <dbReference type="Proteomes" id="UP000433928"/>
    </source>
</evidence>
<reference evidence="1 27" key="4">
    <citation type="submission" date="2019-06" db="EMBL/GenBank/DDBJ databases">
        <title>Complete genome sequence of Bacteroides uniformis NBRC 113350.</title>
        <authorList>
            <person name="Miura T."/>
            <person name="Furukawa M."/>
            <person name="Shimamura M."/>
            <person name="Ohyama Y."/>
            <person name="Yamazoe A."/>
            <person name="Kawasaki H."/>
        </authorList>
    </citation>
    <scope>NUCLEOTIDE SEQUENCE [LARGE SCALE GENOMIC DNA]</scope>
    <source>
        <strain evidence="1 27">NBRC 113350</strain>
    </source>
</reference>
<evidence type="ECO:0000313" key="26">
    <source>
        <dbReference type="Proteomes" id="UP000286114"/>
    </source>
</evidence>
<dbReference type="EMBL" id="MNQU01000270">
    <property type="protein sequence ID" value="OKZ31001.1"/>
    <property type="molecule type" value="Genomic_DNA"/>
</dbReference>
<dbReference type="Proteomes" id="UP000286114">
    <property type="component" value="Unassembled WGS sequence"/>
</dbReference>
<dbReference type="Proteomes" id="UP000438773">
    <property type="component" value="Unassembled WGS sequence"/>
</dbReference>
<reference evidence="28 29" key="3">
    <citation type="journal article" date="2019" name="Nat. Med.">
        <title>A library of human gut bacterial isolates paired with longitudinal multiomics data enables mechanistic microbiome research.</title>
        <authorList>
            <person name="Poyet M."/>
            <person name="Groussin M."/>
            <person name="Gibbons S.M."/>
            <person name="Avila-Pacheco J."/>
            <person name="Jiang X."/>
            <person name="Kearney S.M."/>
            <person name="Perrotta A.R."/>
            <person name="Berdy B."/>
            <person name="Zhao S."/>
            <person name="Lieberman T.D."/>
            <person name="Swanson P.K."/>
            <person name="Smith M."/>
            <person name="Roesemann S."/>
            <person name="Alexander J.E."/>
            <person name="Rich S.A."/>
            <person name="Livny J."/>
            <person name="Vlamakis H."/>
            <person name="Clish C."/>
            <person name="Bullock K."/>
            <person name="Deik A."/>
            <person name="Scott J."/>
            <person name="Pierce K.A."/>
            <person name="Xavier R.J."/>
            <person name="Alm E.J."/>
        </authorList>
    </citation>
    <scope>NUCLEOTIDE SEQUENCE [LARGE SCALE GENOMIC DNA]</scope>
    <source>
        <strain evidence="7 35">BIOML-A11</strain>
        <strain evidence="6 33">BIOML-A21</strain>
        <strain evidence="5 29">BIOML-A27</strain>
        <strain evidence="10 36">BIOML-A3</strain>
        <strain evidence="2 32">BIOML-A36</strain>
        <strain evidence="4 31">BIOML-A37</strain>
        <strain evidence="3 30">BIOML-A38</strain>
        <strain evidence="8 34">BIOML-A5</strain>
        <strain evidence="9 28">BIOML-A6</strain>
    </source>
</reference>
<name>A0A139K3U3_BACUN</name>
<organism evidence="3 30">
    <name type="scientific">Bacteroides uniformis</name>
    <dbReference type="NCBI Taxonomy" id="820"/>
    <lineage>
        <taxon>Bacteria</taxon>
        <taxon>Pseudomonadati</taxon>
        <taxon>Bacteroidota</taxon>
        <taxon>Bacteroidia</taxon>
        <taxon>Bacteroidales</taxon>
        <taxon>Bacteroidaceae</taxon>
        <taxon>Bacteroides</taxon>
    </lineage>
</organism>
<evidence type="ECO:0000313" key="36">
    <source>
        <dbReference type="Proteomes" id="UP000487989"/>
    </source>
</evidence>
<dbReference type="EMBL" id="WCUG01000007">
    <property type="protein sequence ID" value="KAB4170564.1"/>
    <property type="molecule type" value="Genomic_DNA"/>
</dbReference>
<dbReference type="AlphaFoldDB" id="A0A139K3U3"/>
<evidence type="ECO:0000313" key="24">
    <source>
        <dbReference type="Proteomes" id="UP000283766"/>
    </source>
</evidence>
<dbReference type="EMBL" id="WCUQ01000006">
    <property type="protein sequence ID" value="KAB4124223.1"/>
    <property type="molecule type" value="Genomic_DNA"/>
</dbReference>
<dbReference type="Proteomes" id="UP000283601">
    <property type="component" value="Unassembled WGS sequence"/>
</dbReference>
<dbReference type="Proteomes" id="UP000466952">
    <property type="component" value="Unassembled WGS sequence"/>
</dbReference>
<evidence type="ECO:0000313" key="14">
    <source>
        <dbReference type="EMBL" id="RGL17625.1"/>
    </source>
</evidence>
<dbReference type="Proteomes" id="UP000462376">
    <property type="component" value="Unassembled WGS sequence"/>
</dbReference>
<evidence type="ECO:0000313" key="21">
    <source>
        <dbReference type="Proteomes" id="UP000260844"/>
    </source>
</evidence>
<dbReference type="Proteomes" id="UP000283766">
    <property type="component" value="Unassembled WGS sequence"/>
</dbReference>
<evidence type="ECO:0000313" key="4">
    <source>
        <dbReference type="EMBL" id="KAB4124223.1"/>
    </source>
</evidence>
<evidence type="ECO:0000313" key="35">
    <source>
        <dbReference type="Proteomes" id="UP000466952"/>
    </source>
</evidence>
<dbReference type="EMBL" id="WCTJ01000017">
    <property type="protein sequence ID" value="KAB4253067.1"/>
    <property type="molecule type" value="Genomic_DNA"/>
</dbReference>
<evidence type="ECO:0000313" key="25">
    <source>
        <dbReference type="Proteomes" id="UP000285283"/>
    </source>
</evidence>
<evidence type="ECO:0000313" key="23">
    <source>
        <dbReference type="Proteomes" id="UP000283601"/>
    </source>
</evidence>
<protein>
    <submittedName>
        <fullName evidence="3">Uncharacterized protein</fullName>
    </submittedName>
</protein>
<dbReference type="Proteomes" id="UP000433928">
    <property type="component" value="Unassembled WGS sequence"/>
</dbReference>
<dbReference type="Proteomes" id="UP000285283">
    <property type="component" value="Unassembled WGS sequence"/>
</dbReference>
<dbReference type="Proteomes" id="UP000260844">
    <property type="component" value="Unassembled WGS sequence"/>
</dbReference>
<evidence type="ECO:0000313" key="6">
    <source>
        <dbReference type="EMBL" id="KAB4186615.1"/>
    </source>
</evidence>
<dbReference type="Proteomes" id="UP000431575">
    <property type="component" value="Unassembled WGS sequence"/>
</dbReference>
<evidence type="ECO:0000313" key="18">
    <source>
        <dbReference type="EMBL" id="RHH28047.1"/>
    </source>
</evidence>
<evidence type="ECO:0000313" key="1">
    <source>
        <dbReference type="EMBL" id="BBK87784.1"/>
    </source>
</evidence>
<dbReference type="EMBL" id="QSPV01000001">
    <property type="protein sequence ID" value="RGJ96945.1"/>
    <property type="molecule type" value="Genomic_DNA"/>
</dbReference>
<dbReference type="EMBL" id="WCTM01000005">
    <property type="protein sequence ID" value="KAB4243005.1"/>
    <property type="molecule type" value="Genomic_DNA"/>
</dbReference>
<evidence type="ECO:0000313" key="30">
    <source>
        <dbReference type="Proteomes" id="UP000434462"/>
    </source>
</evidence>
<dbReference type="EMBL" id="QSRB01000005">
    <property type="protein sequence ID" value="RGK86729.1"/>
    <property type="molecule type" value="Genomic_DNA"/>
</dbReference>
<evidence type="ECO:0000313" key="13">
    <source>
        <dbReference type="EMBL" id="RGK86729.1"/>
    </source>
</evidence>
<dbReference type="PATRIC" id="fig|820.27.peg.2595"/>
<reference evidence="11 19" key="1">
    <citation type="journal article" date="2016" name="Nat. Biotechnol.">
        <title>Measurement of bacterial replication rates in microbial communities.</title>
        <authorList>
            <person name="Brown C.T."/>
            <person name="Olm M.R."/>
            <person name="Thomas B.C."/>
            <person name="Banfield J.F."/>
        </authorList>
    </citation>
    <scope>NUCLEOTIDE SEQUENCE [LARGE SCALE GENOMIC DNA]</scope>
    <source>
        <strain evidence="11">45_41</strain>
    </source>
</reference>
<evidence type="ECO:0000313" key="15">
    <source>
        <dbReference type="EMBL" id="RGS57129.1"/>
    </source>
</evidence>
<evidence type="ECO:0000313" key="33">
    <source>
        <dbReference type="Proteomes" id="UP000442334"/>
    </source>
</evidence>
<dbReference type="Proteomes" id="UP000320533">
    <property type="component" value="Chromosome"/>
</dbReference>
<dbReference type="Proteomes" id="UP000260874">
    <property type="component" value="Unassembled WGS sequence"/>
</dbReference>
<evidence type="ECO:0000313" key="2">
    <source>
        <dbReference type="EMBL" id="KAB4110338.1"/>
    </source>
</evidence>
<dbReference type="Proteomes" id="UP000434462">
    <property type="component" value="Unassembled WGS sequence"/>
</dbReference>
<accession>A0A139K3U3</accession>
<evidence type="ECO:0000313" key="8">
    <source>
        <dbReference type="EMBL" id="KAB4237023.1"/>
    </source>
</evidence>
<evidence type="ECO:0000313" key="11">
    <source>
        <dbReference type="EMBL" id="OKZ31001.1"/>
    </source>
</evidence>
<evidence type="ECO:0000313" key="3">
    <source>
        <dbReference type="EMBL" id="KAB4118278.1"/>
    </source>
</evidence>
<evidence type="ECO:0000313" key="22">
    <source>
        <dbReference type="Proteomes" id="UP000260874"/>
    </source>
</evidence>
<dbReference type="EMBL" id="WCTR01000004">
    <property type="protein sequence ID" value="KAB4214152.1"/>
    <property type="molecule type" value="Genomic_DNA"/>
</dbReference>
<dbReference type="EMBL" id="WCUR01000012">
    <property type="protein sequence ID" value="KAB4118278.1"/>
    <property type="molecule type" value="Genomic_DNA"/>
</dbReference>
<dbReference type="Proteomes" id="UP000260795">
    <property type="component" value="Unassembled WGS sequence"/>
</dbReference>
<evidence type="ECO:0000313" key="27">
    <source>
        <dbReference type="Proteomes" id="UP000320533"/>
    </source>
</evidence>
<evidence type="ECO:0000313" key="20">
    <source>
        <dbReference type="Proteomes" id="UP000260795"/>
    </source>
</evidence>
<evidence type="ECO:0000313" key="16">
    <source>
        <dbReference type="EMBL" id="RHB72922.1"/>
    </source>
</evidence>
<evidence type="ECO:0000313" key="12">
    <source>
        <dbReference type="EMBL" id="RGJ96945.1"/>
    </source>
</evidence>
<evidence type="ECO:0000313" key="7">
    <source>
        <dbReference type="EMBL" id="KAB4214152.1"/>
    </source>
</evidence>
<evidence type="ECO:0000313" key="19">
    <source>
        <dbReference type="Proteomes" id="UP000186549"/>
    </source>
</evidence>
<sequence>MLNAEEDFKEQIYFCVSLFSHCKGNVNRGQNKMNLFIFYAEVPLASSKGGVFREFPINLWGKSAAWDKIRRYLCDVKK</sequence>
<evidence type="ECO:0000313" key="10">
    <source>
        <dbReference type="EMBL" id="KAB4253067.1"/>
    </source>
</evidence>
<dbReference type="EMBL" id="AP019724">
    <property type="protein sequence ID" value="BBK87784.1"/>
    <property type="molecule type" value="Genomic_DNA"/>
</dbReference>
<dbReference type="Proteomes" id="UP000442334">
    <property type="component" value="Unassembled WGS sequence"/>
</dbReference>
<dbReference type="EMBL" id="QSHA01000007">
    <property type="protein sequence ID" value="RHB72922.1"/>
    <property type="molecule type" value="Genomic_DNA"/>
</dbReference>
<dbReference type="EMBL" id="QRJL01000011">
    <property type="protein sequence ID" value="RHH28047.1"/>
    <property type="molecule type" value="Genomic_DNA"/>
</dbReference>
<dbReference type="EMBL" id="WCUA01000005">
    <property type="protein sequence ID" value="KAB4186615.1"/>
    <property type="molecule type" value="Genomic_DNA"/>
</dbReference>
<evidence type="ECO:0000313" key="28">
    <source>
        <dbReference type="Proteomes" id="UP000431575"/>
    </source>
</evidence>
<evidence type="ECO:0000313" key="31">
    <source>
        <dbReference type="Proteomes" id="UP000438773"/>
    </source>
</evidence>
<evidence type="ECO:0000313" key="32">
    <source>
        <dbReference type="Proteomes" id="UP000441711"/>
    </source>
</evidence>
<dbReference type="EMBL" id="WCUP01000004">
    <property type="protein sequence ID" value="KAB4110338.1"/>
    <property type="molecule type" value="Genomic_DNA"/>
</dbReference>
<dbReference type="EMBL" id="QSRK01000001">
    <property type="protein sequence ID" value="RGL17625.1"/>
    <property type="molecule type" value="Genomic_DNA"/>
</dbReference>